<dbReference type="KEGG" id="acob:P0Y56_08185"/>
<sequence>MFLALALGVAMPVQARLQCVTYARAESGIDIHGNARTWWDQAEGHYRRGQEPRVGAVLNFRPSAAMPMGHVAVVSRIIDSRTIALDHANWSRPGMVEHDALAVDVSEKGDWSEVRVWNAPSGSLGLRQNPTFGFIYGEEESAGGPVIAQAPDSGADVALARADPFASRLGL</sequence>
<name>A0AAJ5XCB4_9SPHN</name>
<dbReference type="Proteomes" id="UP001218362">
    <property type="component" value="Chromosome"/>
</dbReference>
<evidence type="ECO:0000313" key="3">
    <source>
        <dbReference type="Proteomes" id="UP001218362"/>
    </source>
</evidence>
<gene>
    <name evidence="2" type="ORF">P0Y56_08185</name>
</gene>
<accession>A0AAJ5XCB4</accession>
<proteinExistence type="predicted"/>
<dbReference type="EMBL" id="CP119316">
    <property type="protein sequence ID" value="WEK48259.1"/>
    <property type="molecule type" value="Genomic_DNA"/>
</dbReference>
<evidence type="ECO:0000259" key="1">
    <source>
        <dbReference type="PROSITE" id="PS50911"/>
    </source>
</evidence>
<dbReference type="Gene3D" id="3.90.1720.10">
    <property type="entry name" value="endopeptidase domain like (from Nostoc punctiforme)"/>
    <property type="match status" value="1"/>
</dbReference>
<organism evidence="2 3">
    <name type="scientific">Candidatus Andeanibacterium colombiense</name>
    <dbReference type="NCBI Taxonomy" id="3121345"/>
    <lineage>
        <taxon>Bacteria</taxon>
        <taxon>Pseudomonadati</taxon>
        <taxon>Pseudomonadota</taxon>
        <taxon>Alphaproteobacteria</taxon>
        <taxon>Sphingomonadales</taxon>
        <taxon>Sphingomonadaceae</taxon>
        <taxon>Candidatus Andeanibacterium</taxon>
    </lineage>
</organism>
<dbReference type="InterPro" id="IPR007921">
    <property type="entry name" value="CHAP_dom"/>
</dbReference>
<dbReference type="InterPro" id="IPR038765">
    <property type="entry name" value="Papain-like_cys_pep_sf"/>
</dbReference>
<dbReference type="PROSITE" id="PS50911">
    <property type="entry name" value="CHAP"/>
    <property type="match status" value="1"/>
</dbReference>
<feature type="domain" description="Peptidase C51" evidence="1">
    <location>
        <begin position="1"/>
        <end position="115"/>
    </location>
</feature>
<dbReference type="SUPFAM" id="SSF54001">
    <property type="entry name" value="Cysteine proteinases"/>
    <property type="match status" value="1"/>
</dbReference>
<protein>
    <submittedName>
        <fullName evidence="2">CHAP domain-containing protein</fullName>
    </submittedName>
</protein>
<dbReference type="AlphaFoldDB" id="A0AAJ5XCB4"/>
<dbReference type="Pfam" id="PF05257">
    <property type="entry name" value="CHAP"/>
    <property type="match status" value="1"/>
</dbReference>
<evidence type="ECO:0000313" key="2">
    <source>
        <dbReference type="EMBL" id="WEK48259.1"/>
    </source>
</evidence>
<reference evidence="2" key="1">
    <citation type="submission" date="2023-03" db="EMBL/GenBank/DDBJ databases">
        <title>Andean soil-derived lignocellulolytic bacterial consortium as a source of novel taxa and putative plastic-active enzymes.</title>
        <authorList>
            <person name="Diaz-Garcia L."/>
            <person name="Chuvochina M."/>
            <person name="Feuerriegel G."/>
            <person name="Bunk B."/>
            <person name="Sproer C."/>
            <person name="Streit W.R."/>
            <person name="Rodriguez L.M."/>
            <person name="Overmann J."/>
            <person name="Jimenez D.J."/>
        </authorList>
    </citation>
    <scope>NUCLEOTIDE SEQUENCE</scope>
    <source>
        <strain evidence="2">MAG 26</strain>
    </source>
</reference>